<dbReference type="InterPro" id="IPR007889">
    <property type="entry name" value="HTH_Psq"/>
</dbReference>
<dbReference type="RefSeq" id="XP_007695072.1">
    <property type="nucleotide sequence ID" value="XM_007696882.1"/>
</dbReference>
<gene>
    <name evidence="3" type="ORF">COCSADRAFT_76950</name>
</gene>
<dbReference type="GO" id="GO:0003677">
    <property type="term" value="F:DNA binding"/>
    <property type="evidence" value="ECO:0007669"/>
    <property type="project" value="InterPro"/>
</dbReference>
<name>M2SRK5_COCSN</name>
<evidence type="ECO:0000256" key="1">
    <source>
        <dbReference type="SAM" id="MobiDB-lite"/>
    </source>
</evidence>
<dbReference type="AlphaFoldDB" id="M2SRK5"/>
<dbReference type="OrthoDB" id="3786747at2759"/>
<evidence type="ECO:0000313" key="3">
    <source>
        <dbReference type="EMBL" id="EMD69873.1"/>
    </source>
</evidence>
<feature type="compositionally biased region" description="Polar residues" evidence="1">
    <location>
        <begin position="71"/>
        <end position="82"/>
    </location>
</feature>
<dbReference type="SUPFAM" id="SSF46689">
    <property type="entry name" value="Homeodomain-like"/>
    <property type="match status" value="1"/>
</dbReference>
<sequence length="91" mass="10106">RSIQTSREGRISLAIASYRNNPKQSIRALAKAFDIPQSTLHTRIHGTLYSPRVAKIHLQHLLARSGCRALSRTSQSSRQSGLESLEPARSL</sequence>
<dbReference type="Pfam" id="PF05225">
    <property type="entry name" value="HTH_psq"/>
    <property type="match status" value="1"/>
</dbReference>
<feature type="region of interest" description="Disordered" evidence="1">
    <location>
        <begin position="68"/>
        <end position="91"/>
    </location>
</feature>
<proteinExistence type="predicted"/>
<dbReference type="EMBL" id="KB445637">
    <property type="protein sequence ID" value="EMD69873.1"/>
    <property type="molecule type" value="Genomic_DNA"/>
</dbReference>
<organism evidence="3 4">
    <name type="scientific">Cochliobolus sativus (strain ND90Pr / ATCC 201652)</name>
    <name type="common">Common root rot and spot blotch fungus</name>
    <name type="synonym">Bipolaris sorokiniana</name>
    <dbReference type="NCBI Taxonomy" id="665912"/>
    <lineage>
        <taxon>Eukaryota</taxon>
        <taxon>Fungi</taxon>
        <taxon>Dikarya</taxon>
        <taxon>Ascomycota</taxon>
        <taxon>Pezizomycotina</taxon>
        <taxon>Dothideomycetes</taxon>
        <taxon>Pleosporomycetidae</taxon>
        <taxon>Pleosporales</taxon>
        <taxon>Pleosporineae</taxon>
        <taxon>Pleosporaceae</taxon>
        <taxon>Bipolaris</taxon>
    </lineage>
</organism>
<evidence type="ECO:0000313" key="4">
    <source>
        <dbReference type="Proteomes" id="UP000016934"/>
    </source>
</evidence>
<protein>
    <recommendedName>
        <fullName evidence="2">HTH psq-type domain-containing protein</fullName>
    </recommendedName>
</protein>
<feature type="domain" description="HTH psq-type" evidence="2">
    <location>
        <begin position="8"/>
        <end position="46"/>
    </location>
</feature>
<reference evidence="4" key="2">
    <citation type="journal article" date="2013" name="PLoS Genet.">
        <title>Comparative genome structure, secondary metabolite, and effector coding capacity across Cochliobolus pathogens.</title>
        <authorList>
            <person name="Condon B.J."/>
            <person name="Leng Y."/>
            <person name="Wu D."/>
            <person name="Bushley K.E."/>
            <person name="Ohm R.A."/>
            <person name="Otillar R."/>
            <person name="Martin J."/>
            <person name="Schackwitz W."/>
            <person name="Grimwood J."/>
            <person name="MohdZainudin N."/>
            <person name="Xue C."/>
            <person name="Wang R."/>
            <person name="Manning V.A."/>
            <person name="Dhillon B."/>
            <person name="Tu Z.J."/>
            <person name="Steffenson B.J."/>
            <person name="Salamov A."/>
            <person name="Sun H."/>
            <person name="Lowry S."/>
            <person name="LaButti K."/>
            <person name="Han J."/>
            <person name="Copeland A."/>
            <person name="Lindquist E."/>
            <person name="Barry K."/>
            <person name="Schmutz J."/>
            <person name="Baker S.E."/>
            <person name="Ciuffetti L.M."/>
            <person name="Grigoriev I.V."/>
            <person name="Zhong S."/>
            <person name="Turgeon B.G."/>
        </authorList>
    </citation>
    <scope>NUCLEOTIDE SEQUENCE [LARGE SCALE GENOMIC DNA]</scope>
    <source>
        <strain evidence="4">ND90Pr / ATCC 201652</strain>
    </source>
</reference>
<dbReference type="InterPro" id="IPR009057">
    <property type="entry name" value="Homeodomain-like_sf"/>
</dbReference>
<dbReference type="HOGENOM" id="CLU_188054_0_0_1"/>
<dbReference type="KEGG" id="bsc:COCSADRAFT_76950"/>
<reference evidence="3 4" key="1">
    <citation type="journal article" date="2012" name="PLoS Pathog.">
        <title>Diverse lifestyles and strategies of plant pathogenesis encoded in the genomes of eighteen Dothideomycetes fungi.</title>
        <authorList>
            <person name="Ohm R.A."/>
            <person name="Feau N."/>
            <person name="Henrissat B."/>
            <person name="Schoch C.L."/>
            <person name="Horwitz B.A."/>
            <person name="Barry K.W."/>
            <person name="Condon B.J."/>
            <person name="Copeland A.C."/>
            <person name="Dhillon B."/>
            <person name="Glaser F."/>
            <person name="Hesse C.N."/>
            <person name="Kosti I."/>
            <person name="LaButti K."/>
            <person name="Lindquist E.A."/>
            <person name="Lucas S."/>
            <person name="Salamov A.A."/>
            <person name="Bradshaw R.E."/>
            <person name="Ciuffetti L."/>
            <person name="Hamelin R.C."/>
            <person name="Kema G.H.J."/>
            <person name="Lawrence C."/>
            <person name="Scott J.A."/>
            <person name="Spatafora J.W."/>
            <person name="Turgeon B.G."/>
            <person name="de Wit P.J.G.M."/>
            <person name="Zhong S."/>
            <person name="Goodwin S.B."/>
            <person name="Grigoriev I.V."/>
        </authorList>
    </citation>
    <scope>NUCLEOTIDE SEQUENCE [LARGE SCALE GENOMIC DNA]</scope>
    <source>
        <strain evidence="4">ND90Pr / ATCC 201652</strain>
    </source>
</reference>
<evidence type="ECO:0000259" key="2">
    <source>
        <dbReference type="Pfam" id="PF05225"/>
    </source>
</evidence>
<feature type="non-terminal residue" evidence="3">
    <location>
        <position position="91"/>
    </location>
</feature>
<keyword evidence="4" id="KW-1185">Reference proteome</keyword>
<accession>M2SRK5</accession>
<dbReference type="Proteomes" id="UP000016934">
    <property type="component" value="Unassembled WGS sequence"/>
</dbReference>
<dbReference type="GeneID" id="19140591"/>